<protein>
    <recommendedName>
        <fullName evidence="3">Apea-like HEPN domain-containing protein</fullName>
    </recommendedName>
</protein>
<proteinExistence type="predicted"/>
<dbReference type="Proteomes" id="UP001500218">
    <property type="component" value="Unassembled WGS sequence"/>
</dbReference>
<organism evidence="1 2">
    <name type="scientific">Luedemannella flava</name>
    <dbReference type="NCBI Taxonomy" id="349316"/>
    <lineage>
        <taxon>Bacteria</taxon>
        <taxon>Bacillati</taxon>
        <taxon>Actinomycetota</taxon>
        <taxon>Actinomycetes</taxon>
        <taxon>Micromonosporales</taxon>
        <taxon>Micromonosporaceae</taxon>
        <taxon>Luedemannella</taxon>
    </lineage>
</organism>
<dbReference type="Gene3D" id="1.20.120.330">
    <property type="entry name" value="Nucleotidyltransferases domain 2"/>
    <property type="match status" value="1"/>
</dbReference>
<name>A0ABP4YKK0_9ACTN</name>
<evidence type="ECO:0000313" key="1">
    <source>
        <dbReference type="EMBL" id="GAA1821557.1"/>
    </source>
</evidence>
<accession>A0ABP4YKK0</accession>
<dbReference type="EMBL" id="BAAALT010000182">
    <property type="protein sequence ID" value="GAA1821557.1"/>
    <property type="molecule type" value="Genomic_DNA"/>
</dbReference>
<sequence length="332" mass="36610">MTTAPQDDRDLGRFVYAKEWTPVLGAYLYPLRFFGPERETDPNDYLEVIQVARLDSGDVAITRGGGLYARMHDNTRSEAEVARVAALLNLIVCELAFRGITSSPVTDTDVQMGKLIGHHASIVGGFGEYGKRNWGPFSLICSTPTFITRAGTYWPPNFYWMQTDAAALDDLGRLENAKELAQVGAHIPAIFSAAISHAAQHSVGETIISSWLVCEAILTHVWSTYTSSLEKARKRRLEDFRVYSSAVQLETLFTAGLISESIYSDFHAARKIRNELAHNTKMSLNGAAQAVQALFSALRLLNVDTRLLPGFGFMGGGIGLPENTLEPVFDFR</sequence>
<dbReference type="RefSeq" id="WP_344136399.1">
    <property type="nucleotide sequence ID" value="NZ_BAAALT010000182.1"/>
</dbReference>
<evidence type="ECO:0000313" key="2">
    <source>
        <dbReference type="Proteomes" id="UP001500218"/>
    </source>
</evidence>
<reference evidence="2" key="1">
    <citation type="journal article" date="2019" name="Int. J. Syst. Evol. Microbiol.">
        <title>The Global Catalogue of Microorganisms (GCM) 10K type strain sequencing project: providing services to taxonomists for standard genome sequencing and annotation.</title>
        <authorList>
            <consortium name="The Broad Institute Genomics Platform"/>
            <consortium name="The Broad Institute Genome Sequencing Center for Infectious Disease"/>
            <person name="Wu L."/>
            <person name="Ma J."/>
        </authorList>
    </citation>
    <scope>NUCLEOTIDE SEQUENCE [LARGE SCALE GENOMIC DNA]</scope>
    <source>
        <strain evidence="2">JCM 13250</strain>
    </source>
</reference>
<comment type="caution">
    <text evidence="1">The sequence shown here is derived from an EMBL/GenBank/DDBJ whole genome shotgun (WGS) entry which is preliminary data.</text>
</comment>
<keyword evidence="2" id="KW-1185">Reference proteome</keyword>
<gene>
    <name evidence="1" type="ORF">GCM10009682_47180</name>
</gene>
<evidence type="ECO:0008006" key="3">
    <source>
        <dbReference type="Google" id="ProtNLM"/>
    </source>
</evidence>